<dbReference type="PANTHER" id="PTHR23502">
    <property type="entry name" value="MAJOR FACILITATOR SUPERFAMILY"/>
    <property type="match status" value="1"/>
</dbReference>
<name>A0A9N8RRM3_GIBZA</name>
<feature type="transmembrane region" description="Helical" evidence="8">
    <location>
        <begin position="245"/>
        <end position="263"/>
    </location>
</feature>
<evidence type="ECO:0000313" key="10">
    <source>
        <dbReference type="EMBL" id="CAG2010152.1"/>
    </source>
</evidence>
<dbReference type="InterPro" id="IPR020846">
    <property type="entry name" value="MFS_dom"/>
</dbReference>
<organism evidence="10 11">
    <name type="scientific">Gibberella zeae</name>
    <name type="common">Wheat head blight fungus</name>
    <name type="synonym">Fusarium graminearum</name>
    <dbReference type="NCBI Taxonomy" id="5518"/>
    <lineage>
        <taxon>Eukaryota</taxon>
        <taxon>Fungi</taxon>
        <taxon>Dikarya</taxon>
        <taxon>Ascomycota</taxon>
        <taxon>Pezizomycotina</taxon>
        <taxon>Sordariomycetes</taxon>
        <taxon>Hypocreomycetidae</taxon>
        <taxon>Hypocreales</taxon>
        <taxon>Nectriaceae</taxon>
        <taxon>Fusarium</taxon>
    </lineage>
</organism>
<evidence type="ECO:0000256" key="3">
    <source>
        <dbReference type="ARBA" id="ARBA00022692"/>
    </source>
</evidence>
<dbReference type="AlphaFoldDB" id="A0A9N8RRM3"/>
<evidence type="ECO:0000313" key="11">
    <source>
        <dbReference type="Proteomes" id="UP000746612"/>
    </source>
</evidence>
<keyword evidence="6" id="KW-0325">Glycoprotein</keyword>
<dbReference type="GO" id="GO:0005886">
    <property type="term" value="C:plasma membrane"/>
    <property type="evidence" value="ECO:0007669"/>
    <property type="project" value="TreeGrafter"/>
</dbReference>
<feature type="transmembrane region" description="Helical" evidence="8">
    <location>
        <begin position="178"/>
        <end position="201"/>
    </location>
</feature>
<feature type="region of interest" description="Disordered" evidence="7">
    <location>
        <begin position="297"/>
        <end position="320"/>
    </location>
</feature>
<evidence type="ECO:0000259" key="9">
    <source>
        <dbReference type="PROSITE" id="PS50850"/>
    </source>
</evidence>
<comment type="subcellular location">
    <subcellularLocation>
        <location evidence="1">Membrane</location>
        <topology evidence="1">Multi-pass membrane protein</topology>
    </subcellularLocation>
</comment>
<proteinExistence type="predicted"/>
<feature type="transmembrane region" description="Helical" evidence="8">
    <location>
        <begin position="87"/>
        <end position="111"/>
    </location>
</feature>
<dbReference type="FunFam" id="1.20.1720.10:FF:000009">
    <property type="entry name" value="MFS multidrug transporter"/>
    <property type="match status" value="1"/>
</dbReference>
<feature type="transmembrane region" description="Helical" evidence="8">
    <location>
        <begin position="455"/>
        <end position="481"/>
    </location>
</feature>
<keyword evidence="3 8" id="KW-0812">Transmembrane</keyword>
<evidence type="ECO:0000256" key="5">
    <source>
        <dbReference type="ARBA" id="ARBA00023136"/>
    </source>
</evidence>
<reference evidence="10" key="1">
    <citation type="submission" date="2021-03" db="EMBL/GenBank/DDBJ databases">
        <authorList>
            <person name="Alouane T."/>
            <person name="Langin T."/>
            <person name="Bonhomme L."/>
        </authorList>
    </citation>
    <scope>NUCLEOTIDE SEQUENCE</scope>
    <source>
        <strain evidence="10">MDC_Fg202</strain>
    </source>
</reference>
<dbReference type="PANTHER" id="PTHR23502:SF51">
    <property type="entry name" value="QUINIDINE RESISTANCE PROTEIN 1-RELATED"/>
    <property type="match status" value="1"/>
</dbReference>
<keyword evidence="2" id="KW-0813">Transport</keyword>
<dbReference type="Gene3D" id="1.20.1720.10">
    <property type="entry name" value="Multidrug resistance protein D"/>
    <property type="match status" value="2"/>
</dbReference>
<feature type="transmembrane region" description="Helical" evidence="8">
    <location>
        <begin position="431"/>
        <end position="449"/>
    </location>
</feature>
<dbReference type="PROSITE" id="PS50850">
    <property type="entry name" value="MFS"/>
    <property type="match status" value="1"/>
</dbReference>
<comment type="caution">
    <text evidence="10">The sequence shown here is derived from an EMBL/GenBank/DDBJ whole genome shotgun (WGS) entry which is preliminary data.</text>
</comment>
<dbReference type="InterPro" id="IPR011701">
    <property type="entry name" value="MFS"/>
</dbReference>
<evidence type="ECO:0000256" key="7">
    <source>
        <dbReference type="SAM" id="MobiDB-lite"/>
    </source>
</evidence>
<keyword evidence="4 8" id="KW-1133">Transmembrane helix</keyword>
<feature type="transmembrane region" description="Helical" evidence="8">
    <location>
        <begin position="213"/>
        <end position="239"/>
    </location>
</feature>
<evidence type="ECO:0000256" key="6">
    <source>
        <dbReference type="ARBA" id="ARBA00023180"/>
    </source>
</evidence>
<sequence>MLVASKQPTPIAIDQGPHARTRLCTVFSQTPANKRRSQAFCFVTSMSMQEMFQQKSEQQQATENSDVEFATTTFLPPYTTFGRKQSILILCLASFDASFSPLSSFIFFPAIDDISEGLNVSVLRVNLSIASYMIVAGLAPAILGDLTDKVGRRIVYIFMMTIYCTANIGLALQSNWSALFVLRMAQSVGSAATIALGYGVVSDIAPPSERGSFVSIMVLGPNIATAVGPIIGAALTSYLTWRWTFWFLAILSGTCLLMLAFFLPETARSIVGDGLVRVSGLQRTILSYLQSLSKSLSHEKREEHRNDPIVPNEESTGANSRSINPLDSLKLLWAKDTLLITLIFGIFYINLSALQASTSTLFISVYGVSGLQLGLIYLPSGMGYCLGAYGAGRLLDHDYRLIARKHDINVNVRAGDDLDSFPIGEARFRSIWYLISVGAVSLIGYGWAIHFQANIAVPLVLHFLIGCSTAIIFNMCGTLLVDVHPKSPSSAQAANSIVRAFLAGGSTGLVQVFIDAMGVGWTFALFGVGWREVIRANGINL</sequence>
<feature type="transmembrane region" description="Helical" evidence="8">
    <location>
        <begin position="338"/>
        <end position="363"/>
    </location>
</feature>
<dbReference type="Pfam" id="PF07690">
    <property type="entry name" value="MFS_1"/>
    <property type="match status" value="1"/>
</dbReference>
<feature type="transmembrane region" description="Helical" evidence="8">
    <location>
        <begin position="123"/>
        <end position="142"/>
    </location>
</feature>
<accession>A0A9N8RRM3</accession>
<keyword evidence="5 8" id="KW-0472">Membrane</keyword>
<gene>
    <name evidence="10" type="ORF">MDCFG202_LOCUS592385</name>
</gene>
<dbReference type="SUPFAM" id="SSF103473">
    <property type="entry name" value="MFS general substrate transporter"/>
    <property type="match status" value="1"/>
</dbReference>
<dbReference type="InterPro" id="IPR036259">
    <property type="entry name" value="MFS_trans_sf"/>
</dbReference>
<evidence type="ECO:0000256" key="8">
    <source>
        <dbReference type="SAM" id="Phobius"/>
    </source>
</evidence>
<protein>
    <recommendedName>
        <fullName evidence="9">Major facilitator superfamily (MFS) profile domain-containing protein</fullName>
    </recommendedName>
</protein>
<evidence type="ECO:0000256" key="2">
    <source>
        <dbReference type="ARBA" id="ARBA00022448"/>
    </source>
</evidence>
<evidence type="ECO:0000256" key="4">
    <source>
        <dbReference type="ARBA" id="ARBA00022989"/>
    </source>
</evidence>
<feature type="domain" description="Major facilitator superfamily (MFS) profile" evidence="9">
    <location>
        <begin position="86"/>
        <end position="541"/>
    </location>
</feature>
<dbReference type="GO" id="GO:0022857">
    <property type="term" value="F:transmembrane transporter activity"/>
    <property type="evidence" value="ECO:0007669"/>
    <property type="project" value="InterPro"/>
</dbReference>
<evidence type="ECO:0000256" key="1">
    <source>
        <dbReference type="ARBA" id="ARBA00004141"/>
    </source>
</evidence>
<feature type="compositionally biased region" description="Basic and acidic residues" evidence="7">
    <location>
        <begin position="297"/>
        <end position="307"/>
    </location>
</feature>
<feature type="transmembrane region" description="Helical" evidence="8">
    <location>
        <begin position="154"/>
        <end position="172"/>
    </location>
</feature>
<dbReference type="Proteomes" id="UP000746612">
    <property type="component" value="Unassembled WGS sequence"/>
</dbReference>
<dbReference type="EMBL" id="CAJPIJ010000212">
    <property type="protein sequence ID" value="CAG2010152.1"/>
    <property type="molecule type" value="Genomic_DNA"/>
</dbReference>